<sequence>MSPAFATWFEIDPEDDNETAEARSLAIDKELLADFQRENHHSVYFTGDRDLGTPLVANLLATNVHDTYTYREDLSQELSAWLRDILEELSKNYRGCYNSVIGQVEYIMAKLDISKETLTESILEGIQELLGSPNFKQLLETDSGLVQYRLIPKNRRYYLDSIVGHLPRMICGEYHPTTADVAFIIQRRRGFSRTTAILSPKELVSDALFAVYIWDLTTHAERLMEDESVSILDETSMMLSSYYHSRWMGTKPLVLFLVNLSAFKDSFTVESFRLQHHDYSGGDDPKEAIDYITGVLRRPLNLEMEKPLLFYPCDISDESNLDHLFALAHQTLVMKNTPVYESDEELEEKEIC</sequence>
<dbReference type="InterPro" id="IPR027417">
    <property type="entry name" value="P-loop_NTPase"/>
</dbReference>
<organism evidence="1 2">
    <name type="scientific">Pseudallescheria apiosperma</name>
    <name type="common">Scedosporium apiospermum</name>
    <dbReference type="NCBI Taxonomy" id="563466"/>
    <lineage>
        <taxon>Eukaryota</taxon>
        <taxon>Fungi</taxon>
        <taxon>Dikarya</taxon>
        <taxon>Ascomycota</taxon>
        <taxon>Pezizomycotina</taxon>
        <taxon>Sordariomycetes</taxon>
        <taxon>Hypocreomycetidae</taxon>
        <taxon>Microascales</taxon>
        <taxon>Microascaceae</taxon>
        <taxon>Scedosporium</taxon>
    </lineage>
</organism>
<dbReference type="Proteomes" id="UP000028545">
    <property type="component" value="Unassembled WGS sequence"/>
</dbReference>
<proteinExistence type="predicted"/>
<dbReference type="AlphaFoldDB" id="A0A084G824"/>
<comment type="caution">
    <text evidence="1">The sequence shown here is derived from an EMBL/GenBank/DDBJ whole genome shotgun (WGS) entry which is preliminary data.</text>
</comment>
<dbReference type="KEGG" id="sapo:SAPIO_CDS4688"/>
<dbReference type="HOGENOM" id="CLU_787907_0_0_1"/>
<accession>A0A084G824</accession>
<dbReference type="EMBL" id="JOWA01000093">
    <property type="protein sequence ID" value="KEZ43486.1"/>
    <property type="molecule type" value="Genomic_DNA"/>
</dbReference>
<dbReference type="RefSeq" id="XP_016643285.1">
    <property type="nucleotide sequence ID" value="XM_016787176.1"/>
</dbReference>
<keyword evidence="2" id="KW-1185">Reference proteome</keyword>
<dbReference type="VEuPathDB" id="FungiDB:SAPIO_CDS4688"/>
<name>A0A084G824_PSEDA</name>
<protein>
    <submittedName>
        <fullName evidence="1">Uncharacterized protein</fullName>
    </submittedName>
</protein>
<dbReference type="SUPFAM" id="SSF52540">
    <property type="entry name" value="P-loop containing nucleoside triphosphate hydrolases"/>
    <property type="match status" value="1"/>
</dbReference>
<reference evidence="1 2" key="1">
    <citation type="journal article" date="2014" name="Genome Announc.">
        <title>Draft genome sequence of the pathogenic fungus Scedosporium apiospermum.</title>
        <authorList>
            <person name="Vandeputte P."/>
            <person name="Ghamrawi S."/>
            <person name="Rechenmann M."/>
            <person name="Iltis A."/>
            <person name="Giraud S."/>
            <person name="Fleury M."/>
            <person name="Thornton C."/>
            <person name="Delhaes L."/>
            <person name="Meyer W."/>
            <person name="Papon N."/>
            <person name="Bouchara J.P."/>
        </authorList>
    </citation>
    <scope>NUCLEOTIDE SEQUENCE [LARGE SCALE GENOMIC DNA]</scope>
    <source>
        <strain evidence="1 2">IHEM 14462</strain>
    </source>
</reference>
<evidence type="ECO:0000313" key="1">
    <source>
        <dbReference type="EMBL" id="KEZ43486.1"/>
    </source>
</evidence>
<dbReference type="GeneID" id="27723760"/>
<gene>
    <name evidence="1" type="ORF">SAPIO_CDS4688</name>
</gene>
<dbReference type="Gene3D" id="3.40.50.300">
    <property type="entry name" value="P-loop containing nucleotide triphosphate hydrolases"/>
    <property type="match status" value="1"/>
</dbReference>
<evidence type="ECO:0000313" key="2">
    <source>
        <dbReference type="Proteomes" id="UP000028545"/>
    </source>
</evidence>